<feature type="domain" description="HAMP" evidence="14">
    <location>
        <begin position="116"/>
        <end position="168"/>
    </location>
</feature>
<evidence type="ECO:0000256" key="2">
    <source>
        <dbReference type="ARBA" id="ARBA00004429"/>
    </source>
</evidence>
<reference evidence="15 16" key="1">
    <citation type="submission" date="2019-08" db="EMBL/GenBank/DDBJ databases">
        <authorList>
            <person name="Peeters C."/>
        </authorList>
    </citation>
    <scope>NUCLEOTIDE SEQUENCE [LARGE SCALE GENOMIC DNA]</scope>
    <source>
        <strain evidence="15 16">LMG 31013</strain>
    </source>
</reference>
<dbReference type="InterPro" id="IPR003594">
    <property type="entry name" value="HATPase_dom"/>
</dbReference>
<evidence type="ECO:0000259" key="14">
    <source>
        <dbReference type="PROSITE" id="PS50885"/>
    </source>
</evidence>
<dbReference type="SMART" id="SM00304">
    <property type="entry name" value="HAMP"/>
    <property type="match status" value="1"/>
</dbReference>
<dbReference type="PROSITE" id="PS50109">
    <property type="entry name" value="HIS_KIN"/>
    <property type="match status" value="1"/>
</dbReference>
<organism evidence="15 16">
    <name type="scientific">Pandoraea terrigena</name>
    <dbReference type="NCBI Taxonomy" id="2508292"/>
    <lineage>
        <taxon>Bacteria</taxon>
        <taxon>Pseudomonadati</taxon>
        <taxon>Pseudomonadota</taxon>
        <taxon>Betaproteobacteria</taxon>
        <taxon>Burkholderiales</taxon>
        <taxon>Burkholderiaceae</taxon>
        <taxon>Pandoraea</taxon>
    </lineage>
</organism>
<feature type="domain" description="Histidine kinase" evidence="13">
    <location>
        <begin position="176"/>
        <end position="391"/>
    </location>
</feature>
<keyword evidence="7 15" id="KW-0418">Kinase</keyword>
<evidence type="ECO:0000259" key="13">
    <source>
        <dbReference type="PROSITE" id="PS50109"/>
    </source>
</evidence>
<evidence type="ECO:0000313" key="16">
    <source>
        <dbReference type="Proteomes" id="UP000334380"/>
    </source>
</evidence>
<gene>
    <name evidence="15" type="primary">baeS</name>
    <name evidence="15" type="ORF">PTE31013_02910</name>
</gene>
<keyword evidence="16" id="KW-1185">Reference proteome</keyword>
<protein>
    <recommendedName>
        <fullName evidence="3">histidine kinase</fullName>
        <ecNumber evidence="3">2.7.13.3</ecNumber>
    </recommendedName>
</protein>
<evidence type="ECO:0000256" key="12">
    <source>
        <dbReference type="SAM" id="Phobius"/>
    </source>
</evidence>
<dbReference type="Pfam" id="PF02518">
    <property type="entry name" value="HATPase_c"/>
    <property type="match status" value="1"/>
</dbReference>
<comment type="subcellular location">
    <subcellularLocation>
        <location evidence="2">Cell inner membrane</location>
        <topology evidence="2">Multi-pass membrane protein</topology>
    </subcellularLocation>
</comment>
<dbReference type="SUPFAM" id="SSF55874">
    <property type="entry name" value="ATPase domain of HSP90 chaperone/DNA topoisomerase II/histidine kinase"/>
    <property type="match status" value="1"/>
</dbReference>
<dbReference type="CDD" id="cd00082">
    <property type="entry name" value="HisKA"/>
    <property type="match status" value="1"/>
</dbReference>
<dbReference type="FunFam" id="3.30.565.10:FF:000006">
    <property type="entry name" value="Sensor histidine kinase WalK"/>
    <property type="match status" value="1"/>
</dbReference>
<dbReference type="Gene3D" id="6.10.340.10">
    <property type="match status" value="1"/>
</dbReference>
<dbReference type="InterPro" id="IPR003661">
    <property type="entry name" value="HisK_dim/P_dom"/>
</dbReference>
<dbReference type="InterPro" id="IPR004358">
    <property type="entry name" value="Sig_transdc_His_kin-like_C"/>
</dbReference>
<accession>A0A5E4VVD8</accession>
<dbReference type="Pfam" id="PF00672">
    <property type="entry name" value="HAMP"/>
    <property type="match status" value="1"/>
</dbReference>
<dbReference type="SUPFAM" id="SSF158472">
    <property type="entry name" value="HAMP domain-like"/>
    <property type="match status" value="1"/>
</dbReference>
<evidence type="ECO:0000256" key="9">
    <source>
        <dbReference type="ARBA" id="ARBA00023012"/>
    </source>
</evidence>
<comment type="catalytic activity">
    <reaction evidence="1">
        <text>ATP + protein L-histidine = ADP + protein N-phospho-L-histidine.</text>
        <dbReference type="EC" id="2.7.13.3"/>
    </reaction>
</comment>
<dbReference type="AlphaFoldDB" id="A0A5E4VVD8"/>
<keyword evidence="9" id="KW-0902">Two-component regulatory system</keyword>
<proteinExistence type="predicted"/>
<dbReference type="InterPro" id="IPR050428">
    <property type="entry name" value="TCS_sensor_his_kinase"/>
</dbReference>
<dbReference type="Proteomes" id="UP000334380">
    <property type="component" value="Unassembled WGS sequence"/>
</dbReference>
<feature type="transmembrane region" description="Helical" evidence="12">
    <location>
        <begin position="96"/>
        <end position="115"/>
    </location>
</feature>
<keyword evidence="8 12" id="KW-1133">Transmembrane helix</keyword>
<evidence type="ECO:0000313" key="15">
    <source>
        <dbReference type="EMBL" id="VVE16101.1"/>
    </source>
</evidence>
<dbReference type="SMART" id="SM00388">
    <property type="entry name" value="HisKA"/>
    <property type="match status" value="1"/>
</dbReference>
<evidence type="ECO:0000256" key="5">
    <source>
        <dbReference type="ARBA" id="ARBA00022679"/>
    </source>
</evidence>
<dbReference type="PANTHER" id="PTHR45436:SF5">
    <property type="entry name" value="SENSOR HISTIDINE KINASE TRCS"/>
    <property type="match status" value="1"/>
</dbReference>
<dbReference type="PROSITE" id="PS50885">
    <property type="entry name" value="HAMP"/>
    <property type="match status" value="1"/>
</dbReference>
<evidence type="ECO:0000256" key="7">
    <source>
        <dbReference type="ARBA" id="ARBA00022777"/>
    </source>
</evidence>
<keyword evidence="4" id="KW-0597">Phosphoprotein</keyword>
<dbReference type="InterPro" id="IPR003660">
    <property type="entry name" value="HAMP_dom"/>
</dbReference>
<keyword evidence="10 12" id="KW-0472">Membrane</keyword>
<dbReference type="InterPro" id="IPR005467">
    <property type="entry name" value="His_kinase_dom"/>
</dbReference>
<dbReference type="GO" id="GO:0005886">
    <property type="term" value="C:plasma membrane"/>
    <property type="evidence" value="ECO:0007669"/>
    <property type="project" value="UniProtKB-SubCell"/>
</dbReference>
<dbReference type="InterPro" id="IPR036097">
    <property type="entry name" value="HisK_dim/P_sf"/>
</dbReference>
<keyword evidence="6 12" id="KW-0812">Transmembrane</keyword>
<evidence type="ECO:0000256" key="10">
    <source>
        <dbReference type="ARBA" id="ARBA00023136"/>
    </source>
</evidence>
<dbReference type="Gene3D" id="3.30.565.10">
    <property type="entry name" value="Histidine kinase-like ATPase, C-terminal domain"/>
    <property type="match status" value="1"/>
</dbReference>
<dbReference type="InterPro" id="IPR036890">
    <property type="entry name" value="HATPase_C_sf"/>
</dbReference>
<dbReference type="PANTHER" id="PTHR45436">
    <property type="entry name" value="SENSOR HISTIDINE KINASE YKOH"/>
    <property type="match status" value="1"/>
</dbReference>
<dbReference type="EMBL" id="CABPRU010000006">
    <property type="protein sequence ID" value="VVE16101.1"/>
    <property type="molecule type" value="Genomic_DNA"/>
</dbReference>
<evidence type="ECO:0000256" key="4">
    <source>
        <dbReference type="ARBA" id="ARBA00022553"/>
    </source>
</evidence>
<dbReference type="PRINTS" id="PR00344">
    <property type="entry name" value="BCTRLSENSOR"/>
</dbReference>
<name>A0A5E4VVD8_9BURK</name>
<evidence type="ECO:0000256" key="3">
    <source>
        <dbReference type="ARBA" id="ARBA00012438"/>
    </source>
</evidence>
<sequence length="425" mass="45633">MQLLSTNRGKFVEARRATPRSWENGAPTLASPHRRLTRGAAFQAITVSLTTQRMNSGITRKLFLALFATGLITMTATALVVRAAVGGHRWLCGNNLMYLTVLGVALLGTVALHLARRLLVPVTPLLEATHRMAMGDYSVRAPTAGADELARLAVDLNRLADTLARNDRSRRDLLADISHELRTPLSILRGEIEAMEDGLRPLTQDAIASLRVEISQLSKLIDDLYELSLSDVGALTYMFAPVDMTERVATSVAAFGDWFDAKGIALNVHLPDDTLIIDGDLHRVTQLLGNLLENSLRYTDGGGAVRVYLSATAAQLRLEIEDSAPGVPDDALPRLFERLFRVEASRSRRSGGAGLGLTLCKHIVEAHGGQIAARHSPLGGLALAITLPCHRQAPVGACGPCGGSSSNASRPRLPRLDDPALATSC</sequence>
<dbReference type="SMART" id="SM00387">
    <property type="entry name" value="HATPase_c"/>
    <property type="match status" value="1"/>
</dbReference>
<feature type="transmembrane region" description="Helical" evidence="12">
    <location>
        <begin position="62"/>
        <end position="84"/>
    </location>
</feature>
<evidence type="ECO:0000256" key="1">
    <source>
        <dbReference type="ARBA" id="ARBA00000085"/>
    </source>
</evidence>
<evidence type="ECO:0000256" key="6">
    <source>
        <dbReference type="ARBA" id="ARBA00022692"/>
    </source>
</evidence>
<keyword evidence="5 15" id="KW-0808">Transferase</keyword>
<dbReference type="Pfam" id="PF00512">
    <property type="entry name" value="HisKA"/>
    <property type="match status" value="1"/>
</dbReference>
<dbReference type="SUPFAM" id="SSF47384">
    <property type="entry name" value="Homodimeric domain of signal transducing histidine kinase"/>
    <property type="match status" value="1"/>
</dbReference>
<feature type="region of interest" description="Disordered" evidence="11">
    <location>
        <begin position="400"/>
        <end position="425"/>
    </location>
</feature>
<dbReference type="GO" id="GO:0000155">
    <property type="term" value="F:phosphorelay sensor kinase activity"/>
    <property type="evidence" value="ECO:0007669"/>
    <property type="project" value="InterPro"/>
</dbReference>
<dbReference type="Gene3D" id="1.10.287.130">
    <property type="match status" value="1"/>
</dbReference>
<dbReference type="CDD" id="cd06225">
    <property type="entry name" value="HAMP"/>
    <property type="match status" value="1"/>
</dbReference>
<evidence type="ECO:0000256" key="11">
    <source>
        <dbReference type="SAM" id="MobiDB-lite"/>
    </source>
</evidence>
<dbReference type="EC" id="2.7.13.3" evidence="3"/>
<evidence type="ECO:0000256" key="8">
    <source>
        <dbReference type="ARBA" id="ARBA00022989"/>
    </source>
</evidence>